<evidence type="ECO:0000313" key="7">
    <source>
        <dbReference type="Proteomes" id="UP001597641"/>
    </source>
</evidence>
<feature type="transmembrane region" description="Helical" evidence="4">
    <location>
        <begin position="12"/>
        <end position="32"/>
    </location>
</feature>
<evidence type="ECO:0000256" key="2">
    <source>
        <dbReference type="ARBA" id="ARBA00022989"/>
    </source>
</evidence>
<feature type="transmembrane region" description="Helical" evidence="4">
    <location>
        <begin position="170"/>
        <end position="189"/>
    </location>
</feature>
<dbReference type="PANTHER" id="PTHR23521">
    <property type="entry name" value="TRANSPORTER MFS SUPERFAMILY"/>
    <property type="match status" value="1"/>
</dbReference>
<name>A0ABW6BTH5_9BACT</name>
<dbReference type="InterPro" id="IPR011701">
    <property type="entry name" value="MFS"/>
</dbReference>
<feature type="transmembrane region" description="Helical" evidence="4">
    <location>
        <begin position="370"/>
        <end position="391"/>
    </location>
</feature>
<protein>
    <submittedName>
        <fullName evidence="6">Nitrate/nitrite transporter</fullName>
    </submittedName>
</protein>
<feature type="domain" description="Major facilitator superfamily (MFS) profile" evidence="5">
    <location>
        <begin position="1"/>
        <end position="393"/>
    </location>
</feature>
<dbReference type="InterPro" id="IPR020846">
    <property type="entry name" value="MFS_dom"/>
</dbReference>
<dbReference type="InterPro" id="IPR036259">
    <property type="entry name" value="MFS_trans_sf"/>
</dbReference>
<dbReference type="Gene3D" id="1.20.1250.20">
    <property type="entry name" value="MFS general substrate transporter like domains"/>
    <property type="match status" value="1"/>
</dbReference>
<reference evidence="7" key="1">
    <citation type="journal article" date="2019" name="Int. J. Syst. Evol. Microbiol.">
        <title>The Global Catalogue of Microorganisms (GCM) 10K type strain sequencing project: providing services to taxonomists for standard genome sequencing and annotation.</title>
        <authorList>
            <consortium name="The Broad Institute Genomics Platform"/>
            <consortium name="The Broad Institute Genome Sequencing Center for Infectious Disease"/>
            <person name="Wu L."/>
            <person name="Ma J."/>
        </authorList>
    </citation>
    <scope>NUCLEOTIDE SEQUENCE [LARGE SCALE GENOMIC DNA]</scope>
    <source>
        <strain evidence="7">KCTC 23984</strain>
    </source>
</reference>
<keyword evidence="3 4" id="KW-0472">Membrane</keyword>
<organism evidence="6 7">
    <name type="scientific">Pontibacter toksunensis</name>
    <dbReference type="NCBI Taxonomy" id="1332631"/>
    <lineage>
        <taxon>Bacteria</taxon>
        <taxon>Pseudomonadati</taxon>
        <taxon>Bacteroidota</taxon>
        <taxon>Cytophagia</taxon>
        <taxon>Cytophagales</taxon>
        <taxon>Hymenobacteraceae</taxon>
        <taxon>Pontibacter</taxon>
    </lineage>
</organism>
<dbReference type="PANTHER" id="PTHR23521:SF3">
    <property type="entry name" value="MFS TRANSPORTER"/>
    <property type="match status" value="1"/>
</dbReference>
<feature type="transmembrane region" description="Helical" evidence="4">
    <location>
        <begin position="254"/>
        <end position="273"/>
    </location>
</feature>
<comment type="caution">
    <text evidence="6">The sequence shown here is derived from an EMBL/GenBank/DDBJ whole genome shotgun (WGS) entry which is preliminary data.</text>
</comment>
<keyword evidence="1 4" id="KW-0812">Transmembrane</keyword>
<evidence type="ECO:0000313" key="6">
    <source>
        <dbReference type="EMBL" id="MFD3001118.1"/>
    </source>
</evidence>
<keyword evidence="7" id="KW-1185">Reference proteome</keyword>
<proteinExistence type="predicted"/>
<feature type="transmembrane region" description="Helical" evidence="4">
    <location>
        <begin position="217"/>
        <end position="242"/>
    </location>
</feature>
<dbReference type="SUPFAM" id="SSF103473">
    <property type="entry name" value="MFS general substrate transporter"/>
    <property type="match status" value="1"/>
</dbReference>
<dbReference type="EMBL" id="JBHUOX010000008">
    <property type="protein sequence ID" value="MFD3001118.1"/>
    <property type="molecule type" value="Genomic_DNA"/>
</dbReference>
<keyword evidence="2 4" id="KW-1133">Transmembrane helix</keyword>
<evidence type="ECO:0000259" key="5">
    <source>
        <dbReference type="PROSITE" id="PS50850"/>
    </source>
</evidence>
<dbReference type="PROSITE" id="PS50850">
    <property type="entry name" value="MFS"/>
    <property type="match status" value="1"/>
</dbReference>
<evidence type="ECO:0000256" key="1">
    <source>
        <dbReference type="ARBA" id="ARBA00022692"/>
    </source>
</evidence>
<feature type="transmembrane region" description="Helical" evidence="4">
    <location>
        <begin position="140"/>
        <end position="158"/>
    </location>
</feature>
<accession>A0ABW6BTH5</accession>
<dbReference type="Pfam" id="PF07690">
    <property type="entry name" value="MFS_1"/>
    <property type="match status" value="1"/>
</dbReference>
<feature type="transmembrane region" description="Helical" evidence="4">
    <location>
        <begin position="337"/>
        <end position="364"/>
    </location>
</feature>
<feature type="transmembrane region" description="Helical" evidence="4">
    <location>
        <begin position="81"/>
        <end position="102"/>
    </location>
</feature>
<feature type="transmembrane region" description="Helical" evidence="4">
    <location>
        <begin position="108"/>
        <end position="128"/>
    </location>
</feature>
<feature type="transmembrane region" description="Helical" evidence="4">
    <location>
        <begin position="52"/>
        <end position="74"/>
    </location>
</feature>
<sequence length="393" mass="41603">MSQTAVVAPAPARILPTIVFSQFAGTSLWFAGNAVLPELQASLQLQESALGLLTSAVQFGFILGTFCFAFFSLADRLSPRLLFLICALLGAAANALVLFSATSVGGVLLLRAVTGFLLAGIYPVGMKIAASWYSGKLGKAIGYLVGALVLGTAFPHLLRGLGAALPWQTTLMAVSALAVVGGVLMYLLVPDGPYLRKGTRFDAGNMLRVFRAKDFRAAAFGYFGHMWELYTLWAFVPLLLAYGLPELPQEQLSVYSFCVIAAGAIGCVGGGYLSQRWGSGRVAFVQLLLSGICCLLSVWVLQVPLLLLPFLVFWGVVVAGDSPQFSALTAKAAPPQLVGTALTVVTSVGFAITIGSIQFMGFLLTIIPPYFAFVFLAVGPLVGLLSMFPLLRK</sequence>
<evidence type="ECO:0000256" key="3">
    <source>
        <dbReference type="ARBA" id="ARBA00023136"/>
    </source>
</evidence>
<gene>
    <name evidence="6" type="ORF">ACFS7Z_12135</name>
</gene>
<dbReference type="Proteomes" id="UP001597641">
    <property type="component" value="Unassembled WGS sequence"/>
</dbReference>
<dbReference type="RefSeq" id="WP_377484865.1">
    <property type="nucleotide sequence ID" value="NZ_JBHUOX010000008.1"/>
</dbReference>
<evidence type="ECO:0000256" key="4">
    <source>
        <dbReference type="SAM" id="Phobius"/>
    </source>
</evidence>